<dbReference type="GO" id="GO:0007165">
    <property type="term" value="P:signal transduction"/>
    <property type="evidence" value="ECO:0007669"/>
    <property type="project" value="TreeGrafter"/>
</dbReference>
<keyword evidence="5" id="KW-0418">Kinase</keyword>
<dbReference type="CDD" id="cd00180">
    <property type="entry name" value="PKc"/>
    <property type="match status" value="1"/>
</dbReference>
<dbReference type="GO" id="GO:0005524">
    <property type="term" value="F:ATP binding"/>
    <property type="evidence" value="ECO:0007669"/>
    <property type="project" value="UniProtKB-KW"/>
</dbReference>
<keyword evidence="2" id="KW-0723">Serine/threonine-protein kinase</keyword>
<keyword evidence="12" id="KW-1185">Reference proteome</keyword>
<dbReference type="PANTHER" id="PTHR43895">
    <property type="entry name" value="CALCIUM/CALMODULIN-DEPENDENT PROTEIN KINASE KINASE-RELATED"/>
    <property type="match status" value="1"/>
</dbReference>
<evidence type="ECO:0000256" key="7">
    <source>
        <dbReference type="ARBA" id="ARBA00047899"/>
    </source>
</evidence>
<evidence type="ECO:0000256" key="8">
    <source>
        <dbReference type="ARBA" id="ARBA00048679"/>
    </source>
</evidence>
<dbReference type="InterPro" id="IPR000719">
    <property type="entry name" value="Prot_kinase_dom"/>
</dbReference>
<evidence type="ECO:0000313" key="11">
    <source>
        <dbReference type="EMBL" id="TMW65359.1"/>
    </source>
</evidence>
<keyword evidence="6" id="KW-0067">ATP-binding</keyword>
<dbReference type="Gene3D" id="1.10.510.10">
    <property type="entry name" value="Transferase(Phosphotransferase) domain 1"/>
    <property type="match status" value="1"/>
</dbReference>
<comment type="catalytic activity">
    <reaction evidence="7">
        <text>L-threonyl-[protein] + ATP = O-phospho-L-threonyl-[protein] + ADP + H(+)</text>
        <dbReference type="Rhea" id="RHEA:46608"/>
        <dbReference type="Rhea" id="RHEA-COMP:11060"/>
        <dbReference type="Rhea" id="RHEA-COMP:11605"/>
        <dbReference type="ChEBI" id="CHEBI:15378"/>
        <dbReference type="ChEBI" id="CHEBI:30013"/>
        <dbReference type="ChEBI" id="CHEBI:30616"/>
        <dbReference type="ChEBI" id="CHEBI:61977"/>
        <dbReference type="ChEBI" id="CHEBI:456216"/>
        <dbReference type="EC" id="2.7.11.1"/>
    </reaction>
</comment>
<accession>A0A8K1CLP5</accession>
<dbReference type="Proteomes" id="UP000794436">
    <property type="component" value="Unassembled WGS sequence"/>
</dbReference>
<feature type="domain" description="Protein kinase" evidence="10">
    <location>
        <begin position="41"/>
        <end position="318"/>
    </location>
</feature>
<comment type="caution">
    <text evidence="11">The sequence shown here is derived from an EMBL/GenBank/DDBJ whole genome shotgun (WGS) entry which is preliminary data.</text>
</comment>
<dbReference type="OrthoDB" id="10252171at2759"/>
<dbReference type="PANTHER" id="PTHR43895:SF32">
    <property type="entry name" value="SERINE_THREONINE-PROTEIN KINASE CHK1"/>
    <property type="match status" value="1"/>
</dbReference>
<sequence>MGNRPSIGRSDAAASLHPSLARKESHRSTRSQRRSLSIRRISAISYRGRNDFSDEDKPAETIPRNIEAVYEIEPFEFQMQRNLCGCTNPKTRVDVIGITNSLHDRQRFVDRRIALHPHKQEVEVAYSPLVIHCYLTQQHPEGEHPNLVRLHGYFVQQGTMHVLTEYYPLGSLMMVLDFDVTVQSNGRRKGLPFFRNENGLRRAVRQLCSALAYLHEQGVAHLDLALENIFADSQGNLHLGDFAHAVFIGKINQRCMAAPAPNRRAYAAPDLYSGREVDLIKADSWSLGIILFMLLTSRRQWTKPRHEIRTIDYCKCSV</sequence>
<evidence type="ECO:0000256" key="3">
    <source>
        <dbReference type="ARBA" id="ARBA00022679"/>
    </source>
</evidence>
<dbReference type="Pfam" id="PF00069">
    <property type="entry name" value="Pkinase"/>
    <property type="match status" value="1"/>
</dbReference>
<keyword evidence="4" id="KW-0547">Nucleotide-binding</keyword>
<evidence type="ECO:0000256" key="5">
    <source>
        <dbReference type="ARBA" id="ARBA00022777"/>
    </source>
</evidence>
<dbReference type="PROSITE" id="PS50011">
    <property type="entry name" value="PROTEIN_KINASE_DOM"/>
    <property type="match status" value="1"/>
</dbReference>
<proteinExistence type="predicted"/>
<evidence type="ECO:0000313" key="12">
    <source>
        <dbReference type="Proteomes" id="UP000794436"/>
    </source>
</evidence>
<evidence type="ECO:0000256" key="4">
    <source>
        <dbReference type="ARBA" id="ARBA00022741"/>
    </source>
</evidence>
<dbReference type="GO" id="GO:0004674">
    <property type="term" value="F:protein serine/threonine kinase activity"/>
    <property type="evidence" value="ECO:0007669"/>
    <property type="project" value="UniProtKB-KW"/>
</dbReference>
<gene>
    <name evidence="11" type="ORF">Poli38472_008001</name>
</gene>
<dbReference type="EC" id="2.7.11.1" evidence="1"/>
<name>A0A8K1CLP5_PYTOL</name>
<evidence type="ECO:0000256" key="2">
    <source>
        <dbReference type="ARBA" id="ARBA00022527"/>
    </source>
</evidence>
<dbReference type="AlphaFoldDB" id="A0A8K1CLP5"/>
<protein>
    <recommendedName>
        <fullName evidence="1">non-specific serine/threonine protein kinase</fullName>
        <ecNumber evidence="1">2.7.11.1</ecNumber>
    </recommendedName>
</protein>
<comment type="catalytic activity">
    <reaction evidence="8">
        <text>L-seryl-[protein] + ATP = O-phospho-L-seryl-[protein] + ADP + H(+)</text>
        <dbReference type="Rhea" id="RHEA:17989"/>
        <dbReference type="Rhea" id="RHEA-COMP:9863"/>
        <dbReference type="Rhea" id="RHEA-COMP:11604"/>
        <dbReference type="ChEBI" id="CHEBI:15378"/>
        <dbReference type="ChEBI" id="CHEBI:29999"/>
        <dbReference type="ChEBI" id="CHEBI:30616"/>
        <dbReference type="ChEBI" id="CHEBI:83421"/>
        <dbReference type="ChEBI" id="CHEBI:456216"/>
        <dbReference type="EC" id="2.7.11.1"/>
    </reaction>
</comment>
<keyword evidence="3" id="KW-0808">Transferase</keyword>
<evidence type="ECO:0000256" key="9">
    <source>
        <dbReference type="SAM" id="MobiDB-lite"/>
    </source>
</evidence>
<dbReference type="SMART" id="SM00220">
    <property type="entry name" value="S_TKc"/>
    <property type="match status" value="1"/>
</dbReference>
<reference evidence="11" key="1">
    <citation type="submission" date="2019-03" db="EMBL/GenBank/DDBJ databases">
        <title>Long read genome sequence of the mycoparasitic Pythium oligandrum ATCC 38472 isolated from sugarbeet rhizosphere.</title>
        <authorList>
            <person name="Gaulin E."/>
        </authorList>
    </citation>
    <scope>NUCLEOTIDE SEQUENCE</scope>
    <source>
        <strain evidence="11">ATCC 38472_TT</strain>
    </source>
</reference>
<dbReference type="InterPro" id="IPR011009">
    <property type="entry name" value="Kinase-like_dom_sf"/>
</dbReference>
<evidence type="ECO:0000256" key="1">
    <source>
        <dbReference type="ARBA" id="ARBA00012513"/>
    </source>
</evidence>
<evidence type="ECO:0000256" key="6">
    <source>
        <dbReference type="ARBA" id="ARBA00022840"/>
    </source>
</evidence>
<dbReference type="SUPFAM" id="SSF56112">
    <property type="entry name" value="Protein kinase-like (PK-like)"/>
    <property type="match status" value="1"/>
</dbReference>
<feature type="region of interest" description="Disordered" evidence="9">
    <location>
        <begin position="1"/>
        <end position="34"/>
    </location>
</feature>
<evidence type="ECO:0000259" key="10">
    <source>
        <dbReference type="PROSITE" id="PS50011"/>
    </source>
</evidence>
<dbReference type="EMBL" id="SPLM01000037">
    <property type="protein sequence ID" value="TMW65359.1"/>
    <property type="molecule type" value="Genomic_DNA"/>
</dbReference>
<organism evidence="11 12">
    <name type="scientific">Pythium oligandrum</name>
    <name type="common">Mycoparasitic fungus</name>
    <dbReference type="NCBI Taxonomy" id="41045"/>
    <lineage>
        <taxon>Eukaryota</taxon>
        <taxon>Sar</taxon>
        <taxon>Stramenopiles</taxon>
        <taxon>Oomycota</taxon>
        <taxon>Peronosporomycetes</taxon>
        <taxon>Pythiales</taxon>
        <taxon>Pythiaceae</taxon>
        <taxon>Pythium</taxon>
    </lineage>
</organism>